<dbReference type="InterPro" id="IPR012677">
    <property type="entry name" value="Nucleotide-bd_a/b_plait_sf"/>
</dbReference>
<evidence type="ECO:0000313" key="3">
    <source>
        <dbReference type="Proteomes" id="UP001642360"/>
    </source>
</evidence>
<name>A0ABC8SYK7_9AQUA</name>
<feature type="region of interest" description="Disordered" evidence="1">
    <location>
        <begin position="207"/>
        <end position="255"/>
    </location>
</feature>
<sequence>MIDQNTNRPRGFGFITFDTEDAVDRATFKTFHELGNKLVEVKRALPKDASPGAGGRGGGYQGYGSSGGNASSFDSRMDGNRYLQPQTTGGGYPPYTNYGAPSYGYGAATGSAGYGSYGSYGVSGYASANAGFSGPPGAYGSPSAGNTGYVSGPAGALKNSWNSMTPGYGASGYGANAGYGASIPWSAPGSGGAGSYINSGGYPSVGGRDGSVQNSNAAGGASGTEQQGTSGGYLGNAYGSSNVSPGYSNAVWRSE</sequence>
<protein>
    <recommendedName>
        <fullName evidence="4">RRM domain-containing protein</fullName>
    </recommendedName>
</protein>
<dbReference type="InterPro" id="IPR035979">
    <property type="entry name" value="RBD_domain_sf"/>
</dbReference>
<accession>A0ABC8SYK7</accession>
<gene>
    <name evidence="2" type="ORF">ILEXP_LOCUS31030</name>
</gene>
<dbReference type="Proteomes" id="UP001642360">
    <property type="component" value="Unassembled WGS sequence"/>
</dbReference>
<feature type="compositionally biased region" description="Polar residues" evidence="1">
    <location>
        <begin position="211"/>
        <end position="228"/>
    </location>
</feature>
<feature type="compositionally biased region" description="Polar residues" evidence="1">
    <location>
        <begin position="238"/>
        <end position="247"/>
    </location>
</feature>
<dbReference type="PANTHER" id="PTHR48035:SF4">
    <property type="entry name" value="RRM DOMAIN-CONTAINING PROTEIN"/>
    <property type="match status" value="1"/>
</dbReference>
<evidence type="ECO:0008006" key="4">
    <source>
        <dbReference type="Google" id="ProtNLM"/>
    </source>
</evidence>
<dbReference type="PANTHER" id="PTHR48035">
    <property type="entry name" value="HETEROGENEOUS NUCLEAR RIBONUCLEOPROTEIN 1"/>
    <property type="match status" value="1"/>
</dbReference>
<dbReference type="Gene3D" id="3.30.70.330">
    <property type="match status" value="1"/>
</dbReference>
<feature type="region of interest" description="Disordered" evidence="1">
    <location>
        <begin position="47"/>
        <end position="93"/>
    </location>
</feature>
<evidence type="ECO:0000256" key="1">
    <source>
        <dbReference type="SAM" id="MobiDB-lite"/>
    </source>
</evidence>
<keyword evidence="3" id="KW-1185">Reference proteome</keyword>
<dbReference type="SUPFAM" id="SSF54928">
    <property type="entry name" value="RNA-binding domain, RBD"/>
    <property type="match status" value="1"/>
</dbReference>
<comment type="caution">
    <text evidence="2">The sequence shown here is derived from an EMBL/GenBank/DDBJ whole genome shotgun (WGS) entry which is preliminary data.</text>
</comment>
<proteinExistence type="predicted"/>
<reference evidence="2 3" key="1">
    <citation type="submission" date="2024-02" db="EMBL/GenBank/DDBJ databases">
        <authorList>
            <person name="Vignale AGUSTIN F."/>
            <person name="Sosa J E."/>
            <person name="Modenutti C."/>
        </authorList>
    </citation>
    <scope>NUCLEOTIDE SEQUENCE [LARGE SCALE GENOMIC DNA]</scope>
</reference>
<evidence type="ECO:0000313" key="2">
    <source>
        <dbReference type="EMBL" id="CAK9162184.1"/>
    </source>
</evidence>
<dbReference type="EMBL" id="CAUOFW020003813">
    <property type="protein sequence ID" value="CAK9162184.1"/>
    <property type="molecule type" value="Genomic_DNA"/>
</dbReference>
<dbReference type="AlphaFoldDB" id="A0ABC8SYK7"/>
<feature type="compositionally biased region" description="Gly residues" evidence="1">
    <location>
        <begin position="52"/>
        <end position="67"/>
    </location>
</feature>
<dbReference type="InterPro" id="IPR053260">
    <property type="entry name" value="hnRNP"/>
</dbReference>
<organism evidence="2 3">
    <name type="scientific">Ilex paraguariensis</name>
    <name type="common">yerba mate</name>
    <dbReference type="NCBI Taxonomy" id="185542"/>
    <lineage>
        <taxon>Eukaryota</taxon>
        <taxon>Viridiplantae</taxon>
        <taxon>Streptophyta</taxon>
        <taxon>Embryophyta</taxon>
        <taxon>Tracheophyta</taxon>
        <taxon>Spermatophyta</taxon>
        <taxon>Magnoliopsida</taxon>
        <taxon>eudicotyledons</taxon>
        <taxon>Gunneridae</taxon>
        <taxon>Pentapetalae</taxon>
        <taxon>asterids</taxon>
        <taxon>campanulids</taxon>
        <taxon>Aquifoliales</taxon>
        <taxon>Aquifoliaceae</taxon>
        <taxon>Ilex</taxon>
    </lineage>
</organism>